<accession>A0A6A6BHU2</accession>
<keyword evidence="1" id="KW-0732">Signal</keyword>
<dbReference type="AlphaFoldDB" id="A0A6A6BHU2"/>
<protein>
    <recommendedName>
        <fullName evidence="4">Blue (type 1) copper domain-containing protein</fullName>
    </recommendedName>
</protein>
<keyword evidence="3" id="KW-1185">Reference proteome</keyword>
<dbReference type="CDD" id="cd00920">
    <property type="entry name" value="Cupredoxin"/>
    <property type="match status" value="1"/>
</dbReference>
<dbReference type="PANTHER" id="PTHR34883:SF4">
    <property type="entry name" value="CUPREDOXIN"/>
    <property type="match status" value="1"/>
</dbReference>
<sequence>MRTYELFTLFAAGAAAQMTHTVTVGGVMPPPEPSGTPTPMLVYNPENVQAAVGDMVEFKFMEMNHTVTQSSFDNPCVKAEDGFDSGFMPNPDGKDGVTWSVMVNDTKPVWAYCKKGPHCGLGMVFSINAAMEGDKTFEAFKDLAMKINGTDMMTVATPDMLTPAGAAATPQMASVAAASVAETPAAAASASTVPGMGFAADGGACDCSCLCGANSFPEGAAMNNYGGVAGKFF</sequence>
<dbReference type="RefSeq" id="XP_033398129.1">
    <property type="nucleotide sequence ID" value="XM_033538972.1"/>
</dbReference>
<evidence type="ECO:0008006" key="4">
    <source>
        <dbReference type="Google" id="ProtNLM"/>
    </source>
</evidence>
<dbReference type="Proteomes" id="UP000799438">
    <property type="component" value="Unassembled WGS sequence"/>
</dbReference>
<dbReference type="InterPro" id="IPR008972">
    <property type="entry name" value="Cupredoxin"/>
</dbReference>
<proteinExistence type="predicted"/>
<evidence type="ECO:0000256" key="1">
    <source>
        <dbReference type="SAM" id="SignalP"/>
    </source>
</evidence>
<gene>
    <name evidence="2" type="ORF">K452DRAFT_270059</name>
</gene>
<dbReference type="SUPFAM" id="SSF49503">
    <property type="entry name" value="Cupredoxins"/>
    <property type="match status" value="1"/>
</dbReference>
<evidence type="ECO:0000313" key="2">
    <source>
        <dbReference type="EMBL" id="KAF2142417.1"/>
    </source>
</evidence>
<dbReference type="Gene3D" id="2.60.40.420">
    <property type="entry name" value="Cupredoxins - blue copper proteins"/>
    <property type="match status" value="1"/>
</dbReference>
<dbReference type="PANTHER" id="PTHR34883">
    <property type="entry name" value="SERINE-RICH PROTEIN, PUTATIVE-RELATED-RELATED"/>
    <property type="match status" value="1"/>
</dbReference>
<feature type="chain" id="PRO_5025469577" description="Blue (type 1) copper domain-containing protein" evidence="1">
    <location>
        <begin position="17"/>
        <end position="233"/>
    </location>
</feature>
<dbReference type="InterPro" id="IPR052953">
    <property type="entry name" value="Ser-rich/MCO-related"/>
</dbReference>
<dbReference type="OrthoDB" id="1921208at2759"/>
<organism evidence="2 3">
    <name type="scientific">Aplosporella prunicola CBS 121167</name>
    <dbReference type="NCBI Taxonomy" id="1176127"/>
    <lineage>
        <taxon>Eukaryota</taxon>
        <taxon>Fungi</taxon>
        <taxon>Dikarya</taxon>
        <taxon>Ascomycota</taxon>
        <taxon>Pezizomycotina</taxon>
        <taxon>Dothideomycetes</taxon>
        <taxon>Dothideomycetes incertae sedis</taxon>
        <taxon>Botryosphaeriales</taxon>
        <taxon>Aplosporellaceae</taxon>
        <taxon>Aplosporella</taxon>
    </lineage>
</organism>
<evidence type="ECO:0000313" key="3">
    <source>
        <dbReference type="Proteomes" id="UP000799438"/>
    </source>
</evidence>
<dbReference type="EMBL" id="ML995484">
    <property type="protein sequence ID" value="KAF2142417.1"/>
    <property type="molecule type" value="Genomic_DNA"/>
</dbReference>
<name>A0A6A6BHU2_9PEZI</name>
<reference evidence="2" key="1">
    <citation type="journal article" date="2020" name="Stud. Mycol.">
        <title>101 Dothideomycetes genomes: a test case for predicting lifestyles and emergence of pathogens.</title>
        <authorList>
            <person name="Haridas S."/>
            <person name="Albert R."/>
            <person name="Binder M."/>
            <person name="Bloem J."/>
            <person name="Labutti K."/>
            <person name="Salamov A."/>
            <person name="Andreopoulos B."/>
            <person name="Baker S."/>
            <person name="Barry K."/>
            <person name="Bills G."/>
            <person name="Bluhm B."/>
            <person name="Cannon C."/>
            <person name="Castanera R."/>
            <person name="Culley D."/>
            <person name="Daum C."/>
            <person name="Ezra D."/>
            <person name="Gonzalez J."/>
            <person name="Henrissat B."/>
            <person name="Kuo A."/>
            <person name="Liang C."/>
            <person name="Lipzen A."/>
            <person name="Lutzoni F."/>
            <person name="Magnuson J."/>
            <person name="Mondo S."/>
            <person name="Nolan M."/>
            <person name="Ohm R."/>
            <person name="Pangilinan J."/>
            <person name="Park H.-J."/>
            <person name="Ramirez L."/>
            <person name="Alfaro M."/>
            <person name="Sun H."/>
            <person name="Tritt A."/>
            <person name="Yoshinaga Y."/>
            <person name="Zwiers L.-H."/>
            <person name="Turgeon B."/>
            <person name="Goodwin S."/>
            <person name="Spatafora J."/>
            <person name="Crous P."/>
            <person name="Grigoriev I."/>
        </authorList>
    </citation>
    <scope>NUCLEOTIDE SEQUENCE</scope>
    <source>
        <strain evidence="2">CBS 121167</strain>
    </source>
</reference>
<dbReference type="GeneID" id="54296468"/>
<feature type="signal peptide" evidence="1">
    <location>
        <begin position="1"/>
        <end position="16"/>
    </location>
</feature>